<dbReference type="GO" id="GO:0051539">
    <property type="term" value="F:4 iron, 4 sulfur cluster binding"/>
    <property type="evidence" value="ECO:0007669"/>
    <property type="project" value="TreeGrafter"/>
</dbReference>
<proteinExistence type="inferred from homology"/>
<organism evidence="7 8">
    <name type="scientific">Idiomarina xiamenensis 10-D-4</name>
    <dbReference type="NCBI Taxonomy" id="740709"/>
    <lineage>
        <taxon>Bacteria</taxon>
        <taxon>Pseudomonadati</taxon>
        <taxon>Pseudomonadota</taxon>
        <taxon>Gammaproteobacteria</taxon>
        <taxon>Alteromonadales</taxon>
        <taxon>Idiomarinaceae</taxon>
        <taxon>Idiomarina</taxon>
    </lineage>
</organism>
<dbReference type="GO" id="GO:0016226">
    <property type="term" value="P:iron-sulfur cluster assembly"/>
    <property type="evidence" value="ECO:0007669"/>
    <property type="project" value="InterPro"/>
</dbReference>
<dbReference type="InterPro" id="IPR000808">
    <property type="entry name" value="Mrp-like_CS"/>
</dbReference>
<evidence type="ECO:0000256" key="3">
    <source>
        <dbReference type="ARBA" id="ARBA00022840"/>
    </source>
</evidence>
<protein>
    <recommendedName>
        <fullName evidence="6">Iron-sulfur cluster carrier protein</fullName>
    </recommendedName>
</protein>
<dbReference type="HAMAP" id="MF_02040">
    <property type="entry name" value="Mrp_NBP35"/>
    <property type="match status" value="1"/>
</dbReference>
<accession>K2KDF9</accession>
<dbReference type="PANTHER" id="PTHR42961">
    <property type="entry name" value="IRON-SULFUR PROTEIN NUBPL"/>
    <property type="match status" value="1"/>
</dbReference>
<sequence length="335" mass="36305">MSSQIVAQLGALKTRYFPHGIAPQWITIEQQTVTLRLPFLLSQQGLHEVIEAAGLSGWQWQLAPQIERLRNSQPELPMRTGNVIVVSSGKGGVGKSSVTVSLAIALQQLGARVGIIDADIYGPSIPTMLGRASDSLQFTSRNKMIPQQVHDLQVNSLGYLVADKDATIWRGPMASAALQQLFKDTDWPQLDYLLVDMPPGTGDIQLTMAQKLPVTGALVVTTPQTVALADAQKGIAMFNKLDIPLLGVLENMSVYQCPSCGHQEAIFGDSGGAQVAAEQGVPLLGQWPLFAPLRESLDQGVPYNRQHADSAIAAQMRDSAAFLTANLYYQRHDRV</sequence>
<dbReference type="EMBL" id="AMRG01000004">
    <property type="protein sequence ID" value="EKE84742.1"/>
    <property type="molecule type" value="Genomic_DNA"/>
</dbReference>
<dbReference type="NCBIfam" id="NF008669">
    <property type="entry name" value="PRK11670.1"/>
    <property type="match status" value="1"/>
</dbReference>
<keyword evidence="5 6" id="KW-0411">Iron-sulfur</keyword>
<dbReference type="Proteomes" id="UP000014115">
    <property type="component" value="Unassembled WGS sequence"/>
</dbReference>
<dbReference type="FunFam" id="3.40.50.300:FF:001119">
    <property type="entry name" value="Iron-sulfur cluster carrier protein"/>
    <property type="match status" value="1"/>
</dbReference>
<dbReference type="InterPro" id="IPR044304">
    <property type="entry name" value="NUBPL-like"/>
</dbReference>
<comment type="subunit">
    <text evidence="6">Homodimer.</text>
</comment>
<evidence type="ECO:0000256" key="1">
    <source>
        <dbReference type="ARBA" id="ARBA00022723"/>
    </source>
</evidence>
<keyword evidence="1 6" id="KW-0479">Metal-binding</keyword>
<dbReference type="PROSITE" id="PS01215">
    <property type="entry name" value="MRP"/>
    <property type="match status" value="1"/>
</dbReference>
<dbReference type="Pfam" id="PF10609">
    <property type="entry name" value="ParA"/>
    <property type="match status" value="1"/>
</dbReference>
<feature type="binding site" evidence="6">
    <location>
        <begin position="89"/>
        <end position="96"/>
    </location>
    <ligand>
        <name>ATP</name>
        <dbReference type="ChEBI" id="CHEBI:30616"/>
    </ligand>
</feature>
<reference evidence="7 8" key="1">
    <citation type="journal article" date="2012" name="J. Bacteriol.">
        <title>Genome Sequence of Idiomarina xiamenensis Type Strain 10-D-4.</title>
        <authorList>
            <person name="Lai Q."/>
            <person name="Wang L."/>
            <person name="Wang W."/>
            <person name="Shao Z."/>
        </authorList>
    </citation>
    <scope>NUCLEOTIDE SEQUENCE [LARGE SCALE GENOMIC DNA]</scope>
    <source>
        <strain evidence="7 8">10-D-4</strain>
    </source>
</reference>
<dbReference type="SUPFAM" id="SSF52540">
    <property type="entry name" value="P-loop containing nucleoside triphosphate hydrolases"/>
    <property type="match status" value="1"/>
</dbReference>
<dbReference type="Gene3D" id="3.40.50.300">
    <property type="entry name" value="P-loop containing nucleotide triphosphate hydrolases"/>
    <property type="match status" value="1"/>
</dbReference>
<dbReference type="CDD" id="cd02037">
    <property type="entry name" value="Mrp_NBP35"/>
    <property type="match status" value="1"/>
</dbReference>
<comment type="caution">
    <text evidence="7">The sequence shown here is derived from an EMBL/GenBank/DDBJ whole genome shotgun (WGS) entry which is preliminary data.</text>
</comment>
<evidence type="ECO:0000313" key="7">
    <source>
        <dbReference type="EMBL" id="EKE84742.1"/>
    </source>
</evidence>
<dbReference type="GO" id="GO:0140663">
    <property type="term" value="F:ATP-dependent FeS chaperone activity"/>
    <property type="evidence" value="ECO:0007669"/>
    <property type="project" value="InterPro"/>
</dbReference>
<name>K2KDF9_9GAMM</name>
<evidence type="ECO:0000256" key="6">
    <source>
        <dbReference type="HAMAP-Rule" id="MF_02040"/>
    </source>
</evidence>
<comment type="function">
    <text evidence="6">Binds and transfers iron-sulfur (Fe-S) clusters to target apoproteins. Can hydrolyze ATP.</text>
</comment>
<evidence type="ECO:0000313" key="8">
    <source>
        <dbReference type="Proteomes" id="UP000014115"/>
    </source>
</evidence>
<keyword evidence="8" id="KW-1185">Reference proteome</keyword>
<keyword evidence="2 6" id="KW-0547">Nucleotide-binding</keyword>
<dbReference type="InterPro" id="IPR033756">
    <property type="entry name" value="YlxH/NBP35"/>
</dbReference>
<dbReference type="AlphaFoldDB" id="K2KDF9"/>
<comment type="similarity">
    <text evidence="6">Belongs to the Mrp/NBP35 ATP-binding proteins family.</text>
</comment>
<dbReference type="STRING" id="740709.A10D4_03990"/>
<dbReference type="GO" id="GO:0005524">
    <property type="term" value="F:ATP binding"/>
    <property type="evidence" value="ECO:0007669"/>
    <property type="project" value="UniProtKB-UniRule"/>
</dbReference>
<dbReference type="GO" id="GO:0046872">
    <property type="term" value="F:metal ion binding"/>
    <property type="evidence" value="ECO:0007669"/>
    <property type="project" value="UniProtKB-KW"/>
</dbReference>
<dbReference type="eggNOG" id="COG0489">
    <property type="taxonomic scope" value="Bacteria"/>
</dbReference>
<evidence type="ECO:0000256" key="5">
    <source>
        <dbReference type="ARBA" id="ARBA00023014"/>
    </source>
</evidence>
<evidence type="ECO:0000256" key="2">
    <source>
        <dbReference type="ARBA" id="ARBA00022741"/>
    </source>
</evidence>
<dbReference type="RefSeq" id="WP_008487885.1">
    <property type="nucleotide sequence ID" value="NZ_AMRG01000004.1"/>
</dbReference>
<keyword evidence="4 6" id="KW-0408">Iron</keyword>
<keyword evidence="6" id="KW-0378">Hydrolase</keyword>
<dbReference type="InterPro" id="IPR019591">
    <property type="entry name" value="Mrp/NBP35_ATP-bd"/>
</dbReference>
<evidence type="ECO:0000256" key="4">
    <source>
        <dbReference type="ARBA" id="ARBA00023004"/>
    </source>
</evidence>
<dbReference type="GO" id="GO:0016887">
    <property type="term" value="F:ATP hydrolysis activity"/>
    <property type="evidence" value="ECO:0007669"/>
    <property type="project" value="UniProtKB-UniRule"/>
</dbReference>
<dbReference type="PANTHER" id="PTHR42961:SF2">
    <property type="entry name" value="IRON-SULFUR PROTEIN NUBPL"/>
    <property type="match status" value="1"/>
</dbReference>
<dbReference type="InterPro" id="IPR027417">
    <property type="entry name" value="P-loop_NTPase"/>
</dbReference>
<dbReference type="OrthoDB" id="9809679at2"/>
<gene>
    <name evidence="7" type="ORF">A10D4_03990</name>
</gene>
<keyword evidence="3 6" id="KW-0067">ATP-binding</keyword>
<dbReference type="PATRIC" id="fig|740709.3.peg.808"/>